<dbReference type="AlphaFoldDB" id="A0A820UDW2"/>
<evidence type="ECO:0000313" key="2">
    <source>
        <dbReference type="EMBL" id="CAF3296882.1"/>
    </source>
</evidence>
<dbReference type="EMBL" id="CAJNYD010002974">
    <property type="protein sequence ID" value="CAF3467557.1"/>
    <property type="molecule type" value="Genomic_DNA"/>
</dbReference>
<evidence type="ECO:0000313" key="6">
    <source>
        <dbReference type="EMBL" id="CAF4188453.1"/>
    </source>
</evidence>
<proteinExistence type="predicted"/>
<dbReference type="Proteomes" id="UP000663862">
    <property type="component" value="Unassembled WGS sequence"/>
</dbReference>
<accession>A0A820UDW2</accession>
<name>A0A820UDW2_9BILA</name>
<dbReference type="InterPro" id="IPR001810">
    <property type="entry name" value="F-box_dom"/>
</dbReference>
<protein>
    <recommendedName>
        <fullName evidence="1">F-box domain-containing protein</fullName>
    </recommendedName>
</protein>
<keyword evidence="11" id="KW-1185">Reference proteome</keyword>
<evidence type="ECO:0000313" key="7">
    <source>
        <dbReference type="EMBL" id="CAF4346496.1"/>
    </source>
</evidence>
<evidence type="ECO:0000313" key="4">
    <source>
        <dbReference type="EMBL" id="CAF3467557.1"/>
    </source>
</evidence>
<comment type="caution">
    <text evidence="8">The sequence shown here is derived from an EMBL/GenBank/DDBJ whole genome shotgun (WGS) entry which is preliminary data.</text>
</comment>
<dbReference type="Proteomes" id="UP000663848">
    <property type="component" value="Unassembled WGS sequence"/>
</dbReference>
<evidence type="ECO:0000259" key="1">
    <source>
        <dbReference type="PROSITE" id="PS50181"/>
    </source>
</evidence>
<dbReference type="Proteomes" id="UP000663873">
    <property type="component" value="Unassembled WGS sequence"/>
</dbReference>
<dbReference type="EMBL" id="CAJNXB010003418">
    <property type="protein sequence ID" value="CAF3312966.1"/>
    <property type="molecule type" value="Genomic_DNA"/>
</dbReference>
<dbReference type="OrthoDB" id="9995698at2759"/>
<dbReference type="EMBL" id="CAJNYT010000007">
    <property type="protein sequence ID" value="CAF3296882.1"/>
    <property type="molecule type" value="Genomic_DNA"/>
</dbReference>
<dbReference type="Proteomes" id="UP000663869">
    <property type="component" value="Unassembled WGS sequence"/>
</dbReference>
<dbReference type="EMBL" id="CAJOBO010001165">
    <property type="protein sequence ID" value="CAF4346496.1"/>
    <property type="molecule type" value="Genomic_DNA"/>
</dbReference>
<evidence type="ECO:0000313" key="11">
    <source>
        <dbReference type="Proteomes" id="UP000663873"/>
    </source>
</evidence>
<reference evidence="8" key="1">
    <citation type="submission" date="2021-02" db="EMBL/GenBank/DDBJ databases">
        <authorList>
            <person name="Nowell W R."/>
        </authorList>
    </citation>
    <scope>NUCLEOTIDE SEQUENCE</scope>
</reference>
<dbReference type="EMBL" id="CAJOBQ010002741">
    <property type="protein sequence ID" value="CAF4576426.1"/>
    <property type="molecule type" value="Genomic_DNA"/>
</dbReference>
<evidence type="ECO:0000313" key="5">
    <source>
        <dbReference type="EMBL" id="CAF3546976.1"/>
    </source>
</evidence>
<dbReference type="Proteomes" id="UP000663825">
    <property type="component" value="Unassembled WGS sequence"/>
</dbReference>
<dbReference type="EMBL" id="CAJOBP010000515">
    <property type="protein sequence ID" value="CAF4188453.1"/>
    <property type="molecule type" value="Genomic_DNA"/>
</dbReference>
<sequence>MNRSSIHLLDLPDEILLIILKKLNNIDVLYSLLDINNGRLNILAQENTFTNTVKFVSIDDMCLIDRFCIDILPRIHQNVKCFIIDPVFMERILLATSYPNLNKLEIFHFQQQIVLNYFTDESSLQSIFEQITNLILVNHDQNGSIGLLKNYTTNVYACILDFFKNLKNLTVIQPFRILYPGLSLSDLPSGTFFSLILTYLNINVNTFDDCLYLLDGRLKQLAELSVAIYDIDNSSVIVHNVDNLPNLKCFSLKSICRFQQYDKIVLLLRRMSCLEQLTLYVHVKGRNRVLDGTCVQRDILDYMPQLHSFTFYIGTYVDTIGLSYKLSNEDIRRTLTNIGQQHATSIVNYVSTDKAACSIFSLPFAFDYLEHLGNVFPNIVFSYVTYLLVEDDDPFKHEFFIRIARSFPLLKYLRIFNIESAVLYDHTTFELGNSGSHSIVEYYHLTSLDVRYGHRDYVEQFLNETKTYAPCLTELGVVDIHLKTVTKNFTRDETRHNCVKIKRLFTLGSLDHSRDFCLYFPSLQI</sequence>
<feature type="domain" description="F-box" evidence="1">
    <location>
        <begin position="5"/>
        <end position="52"/>
    </location>
</feature>
<evidence type="ECO:0000313" key="3">
    <source>
        <dbReference type="EMBL" id="CAF3312966.1"/>
    </source>
</evidence>
<organism evidence="8 10">
    <name type="scientific">Rotaria socialis</name>
    <dbReference type="NCBI Taxonomy" id="392032"/>
    <lineage>
        <taxon>Eukaryota</taxon>
        <taxon>Metazoa</taxon>
        <taxon>Spiralia</taxon>
        <taxon>Gnathifera</taxon>
        <taxon>Rotifera</taxon>
        <taxon>Eurotatoria</taxon>
        <taxon>Bdelloidea</taxon>
        <taxon>Philodinida</taxon>
        <taxon>Philodinidae</taxon>
        <taxon>Rotaria</taxon>
    </lineage>
</organism>
<dbReference type="EMBL" id="CAJNYU010002385">
    <property type="protein sequence ID" value="CAF3546976.1"/>
    <property type="molecule type" value="Genomic_DNA"/>
</dbReference>
<dbReference type="EMBL" id="CAJOBR010000247">
    <property type="protein sequence ID" value="CAF4486289.1"/>
    <property type="molecule type" value="Genomic_DNA"/>
</dbReference>
<gene>
    <name evidence="5" type="ORF">FME351_LOCUS19280</name>
    <name evidence="2" type="ORF">GRG538_LOCUS213</name>
    <name evidence="7" type="ORF">HFQ381_LOCUS16455</name>
    <name evidence="4" type="ORF">LUA448_LOCUS23122</name>
    <name evidence="8" type="ORF">QYT958_LOCUS3474</name>
    <name evidence="3" type="ORF">TIS948_LOCUS19454</name>
    <name evidence="9" type="ORF">TSG867_LOCUS26300</name>
    <name evidence="6" type="ORF">UJA718_LOCUS5769</name>
</gene>
<dbReference type="Proteomes" id="UP000663851">
    <property type="component" value="Unassembled WGS sequence"/>
</dbReference>
<dbReference type="Proteomes" id="UP000663833">
    <property type="component" value="Unassembled WGS sequence"/>
</dbReference>
<dbReference type="PROSITE" id="PS50181">
    <property type="entry name" value="FBOX"/>
    <property type="match status" value="1"/>
</dbReference>
<dbReference type="Proteomes" id="UP000663872">
    <property type="component" value="Unassembled WGS sequence"/>
</dbReference>
<evidence type="ECO:0000313" key="10">
    <source>
        <dbReference type="Proteomes" id="UP000663848"/>
    </source>
</evidence>
<evidence type="ECO:0000313" key="9">
    <source>
        <dbReference type="EMBL" id="CAF4576426.1"/>
    </source>
</evidence>
<evidence type="ECO:0000313" key="8">
    <source>
        <dbReference type="EMBL" id="CAF4486289.1"/>
    </source>
</evidence>